<proteinExistence type="predicted"/>
<dbReference type="Pfam" id="PF00188">
    <property type="entry name" value="CAP"/>
    <property type="match status" value="2"/>
</dbReference>
<dbReference type="CDD" id="cd05380">
    <property type="entry name" value="CAP_euk"/>
    <property type="match status" value="2"/>
</dbReference>
<name>A0AA36H168_CYLNA</name>
<evidence type="ECO:0000256" key="1">
    <source>
        <dbReference type="SAM" id="MobiDB-lite"/>
    </source>
</evidence>
<feature type="chain" id="PRO_5041234661" description="SCP domain-containing protein" evidence="3">
    <location>
        <begin position="42"/>
        <end position="517"/>
    </location>
</feature>
<dbReference type="InterPro" id="IPR035940">
    <property type="entry name" value="CAP_sf"/>
</dbReference>
<feature type="signal peptide" evidence="3">
    <location>
        <begin position="1"/>
        <end position="41"/>
    </location>
</feature>
<keyword evidence="2" id="KW-1133">Transmembrane helix</keyword>
<evidence type="ECO:0000256" key="3">
    <source>
        <dbReference type="SAM" id="SignalP"/>
    </source>
</evidence>
<organism evidence="5 6">
    <name type="scientific">Cylicocyclus nassatus</name>
    <name type="common">Nematode worm</name>
    <dbReference type="NCBI Taxonomy" id="53992"/>
    <lineage>
        <taxon>Eukaryota</taxon>
        <taxon>Metazoa</taxon>
        <taxon>Ecdysozoa</taxon>
        <taxon>Nematoda</taxon>
        <taxon>Chromadorea</taxon>
        <taxon>Rhabditida</taxon>
        <taxon>Rhabditina</taxon>
        <taxon>Rhabditomorpha</taxon>
        <taxon>Strongyloidea</taxon>
        <taxon>Strongylidae</taxon>
        <taxon>Cylicocyclus</taxon>
    </lineage>
</organism>
<dbReference type="PANTHER" id="PTHR10334">
    <property type="entry name" value="CYSTEINE-RICH SECRETORY PROTEIN-RELATED"/>
    <property type="match status" value="1"/>
</dbReference>
<dbReference type="InterPro" id="IPR014044">
    <property type="entry name" value="CAP_dom"/>
</dbReference>
<keyword evidence="2" id="KW-0472">Membrane</keyword>
<evidence type="ECO:0000259" key="4">
    <source>
        <dbReference type="SMART" id="SM00198"/>
    </source>
</evidence>
<dbReference type="EMBL" id="CATQJL010000305">
    <property type="protein sequence ID" value="CAJ0602124.1"/>
    <property type="molecule type" value="Genomic_DNA"/>
</dbReference>
<comment type="caution">
    <text evidence="5">The sequence shown here is derived from an EMBL/GenBank/DDBJ whole genome shotgun (WGS) entry which is preliminary data.</text>
</comment>
<dbReference type="SUPFAM" id="SSF55797">
    <property type="entry name" value="PR-1-like"/>
    <property type="match status" value="2"/>
</dbReference>
<reference evidence="5" key="1">
    <citation type="submission" date="2023-07" db="EMBL/GenBank/DDBJ databases">
        <authorList>
            <consortium name="CYATHOMIX"/>
        </authorList>
    </citation>
    <scope>NUCLEOTIDE SEQUENCE</scope>
    <source>
        <strain evidence="5">N/A</strain>
    </source>
</reference>
<sequence length="517" mass="56631">MVSRPQRLHKNGRISNSSKIYKMFLFSILLVTAILVPSASSEAYCPDGQLEKSIIDSILDLINDKRSTLAKGKLDDGSSPAAVKFPKAKAMNKLEWGCNLEEKAIQKLGLDCAISTAPAVNNKAVLFYADDDKFGLPPSFAVANWLKEHRAAAFTGLSAGATDVKRPATGFDNFANLMNEKTTKIGCAELICKNGKKRPLLCLTNKPLIAKDEVIYTVDATKACSGCNKNTRPCNKETKLCEAPEQSTTESTTPSASEPNTICPNNDGMNDALRNASLELHNQKRAELASGTTAMGSASTNMRQANNMPELVIDCDLEKAALEEAQKCEEDDDKIGREFNKMMVPDAIDLAEAQKTALEEWWNEINSGPVIDQIQNLYYDHSLKQHFSKMATDKTKKVGCAAVKCDKGVRVVCRYEGILKNGEKIYNMGPTCKKCSAGAGMADCQAEPYPEIMPRKIFVTLLFIIFWNATVVQSILFMTSMAVVVPPPMMVAIPPPMPPPVILVRRRIVCCYGTFMG</sequence>
<dbReference type="InterPro" id="IPR001283">
    <property type="entry name" value="CRISP-related"/>
</dbReference>
<dbReference type="AlphaFoldDB" id="A0AA36H168"/>
<keyword evidence="3" id="KW-0732">Signal</keyword>
<accession>A0AA36H168</accession>
<feature type="compositionally biased region" description="Low complexity" evidence="1">
    <location>
        <begin position="243"/>
        <end position="259"/>
    </location>
</feature>
<feature type="domain" description="SCP" evidence="4">
    <location>
        <begin position="272"/>
        <end position="422"/>
    </location>
</feature>
<feature type="region of interest" description="Disordered" evidence="1">
    <location>
        <begin position="241"/>
        <end position="261"/>
    </location>
</feature>
<evidence type="ECO:0000313" key="5">
    <source>
        <dbReference type="EMBL" id="CAJ0602124.1"/>
    </source>
</evidence>
<gene>
    <name evidence="5" type="ORF">CYNAS_LOCUS14107</name>
</gene>
<evidence type="ECO:0000313" key="6">
    <source>
        <dbReference type="Proteomes" id="UP001176961"/>
    </source>
</evidence>
<evidence type="ECO:0000256" key="2">
    <source>
        <dbReference type="SAM" id="Phobius"/>
    </source>
</evidence>
<dbReference type="Gene3D" id="3.40.33.10">
    <property type="entry name" value="CAP"/>
    <property type="match status" value="2"/>
</dbReference>
<dbReference type="Proteomes" id="UP001176961">
    <property type="component" value="Unassembled WGS sequence"/>
</dbReference>
<keyword evidence="6" id="KW-1185">Reference proteome</keyword>
<protein>
    <recommendedName>
        <fullName evidence="4">SCP domain-containing protein</fullName>
    </recommendedName>
</protein>
<dbReference type="SMART" id="SM00198">
    <property type="entry name" value="SCP"/>
    <property type="match status" value="1"/>
</dbReference>
<keyword evidence="2" id="KW-0812">Transmembrane</keyword>
<feature type="transmembrane region" description="Helical" evidence="2">
    <location>
        <begin position="457"/>
        <end position="485"/>
    </location>
</feature>